<feature type="compositionally biased region" description="Polar residues" evidence="2">
    <location>
        <begin position="868"/>
        <end position="878"/>
    </location>
</feature>
<dbReference type="GeneID" id="37023869"/>
<sequence>MANVEIIDANEGNPSPTKSFQYSPAKRRTQNGSSSTHKPSHPEDHDFNLGSPEMKMDDADDEDIADLESSIIQQSRTIDDFTRIIAEWRTERERTQIRGDGASSFRGVSSRVLGDNNGESASNQNQLRIRSSMASLTADAARSSADVDTISQYSYEASSVGDPDEARMSPTLSASQSPYGLMGNDDPSRHSVRVRCTCCCGRGTRRCKRARRATREWSQMESDLRLAAQIGQALLRRSDALQAELGHKQEEHGTRLDSMMKKLTSSIKEAAHLEKRLEQSELNLEACEASNRALVREIEEGRRDLTKARGSNVRNSGLELKLERAEKELEDLRQELAEERKQSEQQKSRLKRSERITEDLTGQLRIAKVEGSRKELTEEERMRRKDEVRKLVEARLGQNSAAQRQDSTEGEGGDWMESLVSENDALTQELRQMKELLESRNEEVAQLREDLSQKDDYVFSSANTSHDVSSPLRISDLHSSAPVPFADELVDIRHGHPSSTDRKVSSSRSASYTDGHQTPSLLSPQMANTMLPSGPGSTSTNMTSEADSQTDLAGSKFSSKTTVALQANPSSTSSAIKRETRTAQLNALVDMIQRLFSRLSTADVDTLAKRLQRQKLAGDVGHLARTTVNGILRDIDGLRDHFRRAMDNESKGREVDNVSLHSRTSGKSNDRSNSNAESDSLVARKEFFALIKLFKDLFMEMARLRNTINEISMQPQQASRILQEQLGVQMSEDKGVTAWFGKLLSTTGLPGTTGNSGSSSNTTQGTSPSAAAAGLSALNASNARPNNAQRSSASSVQRPGVAYASAAVLPSAVAVEVKGMHATEQAQLQGGMDNNGSIGSGSRGTSPQPEQTTFSDLPSHARPEATRRQPSLSRVQSRNLSGLFVGSMSGSTDFGSIGGMRSRMPSEQTNSSLQGSRLSRIVDDDEISIHQGTINRARTLRPRNLSDSSMHTTYLDDEPVRSTEEHKPRMSGLMATTAPTPAALSRVITPSTLSLRASSTDTGTKSALSTSPSATYSSGGGGLLGSLVPTKSVTKAFGSLLGATSPAAETANPTVTSNSATASRPPQLRPKSSKAQLSLAAATAGSKNE</sequence>
<dbReference type="Proteomes" id="UP000245771">
    <property type="component" value="Unassembled WGS sequence"/>
</dbReference>
<dbReference type="InParanoid" id="A0A316VL82"/>
<feature type="compositionally biased region" description="Basic and acidic residues" evidence="2">
    <location>
        <begin position="646"/>
        <end position="656"/>
    </location>
</feature>
<evidence type="ECO:0000313" key="4">
    <source>
        <dbReference type="Proteomes" id="UP000245771"/>
    </source>
</evidence>
<feature type="region of interest" description="Disordered" evidence="2">
    <location>
        <begin position="829"/>
        <end position="878"/>
    </location>
</feature>
<evidence type="ECO:0000256" key="2">
    <source>
        <dbReference type="SAM" id="MobiDB-lite"/>
    </source>
</evidence>
<feature type="region of interest" description="Disordered" evidence="2">
    <location>
        <begin position="646"/>
        <end position="677"/>
    </location>
</feature>
<name>A0A316VL82_9BASI</name>
<protein>
    <submittedName>
        <fullName evidence="3">Uncharacterized protein</fullName>
    </submittedName>
</protein>
<feature type="region of interest" description="Disordered" evidence="2">
    <location>
        <begin position="1043"/>
        <end position="1089"/>
    </location>
</feature>
<feature type="compositionally biased region" description="Polar residues" evidence="2">
    <location>
        <begin position="843"/>
        <end position="856"/>
    </location>
</feature>
<feature type="region of interest" description="Disordered" evidence="2">
    <location>
        <begin position="158"/>
        <end position="186"/>
    </location>
</feature>
<evidence type="ECO:0000256" key="1">
    <source>
        <dbReference type="SAM" id="Coils"/>
    </source>
</evidence>
<keyword evidence="1" id="KW-0175">Coiled coil</keyword>
<reference evidence="3 4" key="1">
    <citation type="journal article" date="2018" name="Mol. Biol. Evol.">
        <title>Broad Genomic Sampling Reveals a Smut Pathogenic Ancestry of the Fungal Clade Ustilaginomycotina.</title>
        <authorList>
            <person name="Kijpornyongpan T."/>
            <person name="Mondo S.J."/>
            <person name="Barry K."/>
            <person name="Sandor L."/>
            <person name="Lee J."/>
            <person name="Lipzen A."/>
            <person name="Pangilinan J."/>
            <person name="LaButti K."/>
            <person name="Hainaut M."/>
            <person name="Henrissat B."/>
            <person name="Grigoriev I.V."/>
            <person name="Spatafora J.W."/>
            <person name="Aime M.C."/>
        </authorList>
    </citation>
    <scope>NUCLEOTIDE SEQUENCE [LARGE SCALE GENOMIC DNA]</scope>
    <source>
        <strain evidence="3 4">MCA 3882</strain>
    </source>
</reference>
<evidence type="ECO:0000313" key="3">
    <source>
        <dbReference type="EMBL" id="PWN38362.1"/>
    </source>
</evidence>
<proteinExistence type="predicted"/>
<feature type="coiled-coil region" evidence="1">
    <location>
        <begin position="416"/>
        <end position="454"/>
    </location>
</feature>
<feature type="region of interest" description="Disordered" evidence="2">
    <location>
        <begin position="493"/>
        <end position="554"/>
    </location>
</feature>
<feature type="region of interest" description="Disordered" evidence="2">
    <location>
        <begin position="749"/>
        <end position="770"/>
    </location>
</feature>
<feature type="compositionally biased region" description="Polar residues" evidence="2">
    <location>
        <begin position="512"/>
        <end position="554"/>
    </location>
</feature>
<feature type="compositionally biased region" description="Low complexity" evidence="2">
    <location>
        <begin position="1073"/>
        <end position="1089"/>
    </location>
</feature>
<feature type="compositionally biased region" description="Polar residues" evidence="2">
    <location>
        <begin position="12"/>
        <end position="22"/>
    </location>
</feature>
<dbReference type="EMBL" id="KZ819602">
    <property type="protein sequence ID" value="PWN38362.1"/>
    <property type="molecule type" value="Genomic_DNA"/>
</dbReference>
<dbReference type="AlphaFoldDB" id="A0A316VL82"/>
<feature type="region of interest" description="Disordered" evidence="2">
    <location>
        <begin position="336"/>
        <end position="355"/>
    </location>
</feature>
<organism evidence="3 4">
    <name type="scientific">Meira miltonrushii</name>
    <dbReference type="NCBI Taxonomy" id="1280837"/>
    <lineage>
        <taxon>Eukaryota</taxon>
        <taxon>Fungi</taxon>
        <taxon>Dikarya</taxon>
        <taxon>Basidiomycota</taxon>
        <taxon>Ustilaginomycotina</taxon>
        <taxon>Exobasidiomycetes</taxon>
        <taxon>Exobasidiales</taxon>
        <taxon>Brachybasidiaceae</taxon>
        <taxon>Meira</taxon>
    </lineage>
</organism>
<feature type="compositionally biased region" description="Polar residues" evidence="2">
    <location>
        <begin position="995"/>
        <end position="1016"/>
    </location>
</feature>
<gene>
    <name evidence="3" type="ORF">FA14DRAFT_26165</name>
</gene>
<keyword evidence="4" id="KW-1185">Reference proteome</keyword>
<feature type="region of interest" description="Disordered" evidence="2">
    <location>
        <begin position="1"/>
        <end position="57"/>
    </location>
</feature>
<feature type="compositionally biased region" description="Polar residues" evidence="2">
    <location>
        <begin position="1051"/>
        <end position="1064"/>
    </location>
</feature>
<dbReference type="OrthoDB" id="4088568at2759"/>
<feature type="compositionally biased region" description="Polar residues" evidence="2">
    <location>
        <begin position="659"/>
        <end position="677"/>
    </location>
</feature>
<feature type="region of interest" description="Disordered" evidence="2">
    <location>
        <begin position="995"/>
        <end position="1020"/>
    </location>
</feature>
<accession>A0A316VL82</accession>
<dbReference type="STRING" id="1280837.A0A316VL82"/>
<feature type="region of interest" description="Disordered" evidence="2">
    <location>
        <begin position="393"/>
        <end position="415"/>
    </location>
</feature>
<feature type="compositionally biased region" description="Basic and acidic residues" evidence="2">
    <location>
        <begin position="493"/>
        <end position="504"/>
    </location>
</feature>
<dbReference type="RefSeq" id="XP_025358664.1">
    <property type="nucleotide sequence ID" value="XM_025502088.1"/>
</dbReference>